<evidence type="ECO:0000313" key="2">
    <source>
        <dbReference type="Proteomes" id="UP000186922"/>
    </source>
</evidence>
<dbReference type="AlphaFoldDB" id="A0A1D1VHT4"/>
<gene>
    <name evidence="1" type="primary">RvY_11219-1</name>
    <name evidence="1" type="synonym">RvY_11219.1</name>
    <name evidence="1" type="ORF">RvY_11219</name>
</gene>
<dbReference type="Proteomes" id="UP000186922">
    <property type="component" value="Unassembled WGS sequence"/>
</dbReference>
<evidence type="ECO:0000313" key="1">
    <source>
        <dbReference type="EMBL" id="GAV00356.1"/>
    </source>
</evidence>
<dbReference type="EMBL" id="BDGG01000006">
    <property type="protein sequence ID" value="GAV00356.1"/>
    <property type="molecule type" value="Genomic_DNA"/>
</dbReference>
<name>A0A1D1VHT4_RAMVA</name>
<organism evidence="1 2">
    <name type="scientific">Ramazzottius varieornatus</name>
    <name type="common">Water bear</name>
    <name type="synonym">Tardigrade</name>
    <dbReference type="NCBI Taxonomy" id="947166"/>
    <lineage>
        <taxon>Eukaryota</taxon>
        <taxon>Metazoa</taxon>
        <taxon>Ecdysozoa</taxon>
        <taxon>Tardigrada</taxon>
        <taxon>Eutardigrada</taxon>
        <taxon>Parachela</taxon>
        <taxon>Hypsibioidea</taxon>
        <taxon>Ramazzottiidae</taxon>
        <taxon>Ramazzottius</taxon>
    </lineage>
</organism>
<keyword evidence="2" id="KW-1185">Reference proteome</keyword>
<sequence>MRRTKTVIGHKMIKLPINCHTHYRRLNFWCTVHSCFITSCSRLWWMDRQPLYSLTLTLFTKAVFFFSPLGKSGTLSLLICVNKWSDQKVSSSEFLGITVELNDARFVFWSDV</sequence>
<reference evidence="1 2" key="1">
    <citation type="journal article" date="2016" name="Nat. Commun.">
        <title>Extremotolerant tardigrade genome and improved radiotolerance of human cultured cells by tardigrade-unique protein.</title>
        <authorList>
            <person name="Hashimoto T."/>
            <person name="Horikawa D.D."/>
            <person name="Saito Y."/>
            <person name="Kuwahara H."/>
            <person name="Kozuka-Hata H."/>
            <person name="Shin-I T."/>
            <person name="Minakuchi Y."/>
            <person name="Ohishi K."/>
            <person name="Motoyama A."/>
            <person name="Aizu T."/>
            <person name="Enomoto A."/>
            <person name="Kondo K."/>
            <person name="Tanaka S."/>
            <person name="Hara Y."/>
            <person name="Koshikawa S."/>
            <person name="Sagara H."/>
            <person name="Miura T."/>
            <person name="Yokobori S."/>
            <person name="Miyagawa K."/>
            <person name="Suzuki Y."/>
            <person name="Kubo T."/>
            <person name="Oyama M."/>
            <person name="Kohara Y."/>
            <person name="Fujiyama A."/>
            <person name="Arakawa K."/>
            <person name="Katayama T."/>
            <person name="Toyoda A."/>
            <person name="Kunieda T."/>
        </authorList>
    </citation>
    <scope>NUCLEOTIDE SEQUENCE [LARGE SCALE GENOMIC DNA]</scope>
    <source>
        <strain evidence="1 2">YOKOZUNA-1</strain>
    </source>
</reference>
<comment type="caution">
    <text evidence="1">The sequence shown here is derived from an EMBL/GenBank/DDBJ whole genome shotgun (WGS) entry which is preliminary data.</text>
</comment>
<protein>
    <submittedName>
        <fullName evidence="1">Uncharacterized protein</fullName>
    </submittedName>
</protein>
<proteinExistence type="predicted"/>
<accession>A0A1D1VHT4</accession>